<name>M0CN23_9EURY</name>
<dbReference type="Gene3D" id="1.10.3720.10">
    <property type="entry name" value="MetI-like"/>
    <property type="match status" value="1"/>
</dbReference>
<dbReference type="PANTHER" id="PTHR43386:SF1">
    <property type="entry name" value="D,D-DIPEPTIDE TRANSPORT SYSTEM PERMEASE PROTEIN DDPC-RELATED"/>
    <property type="match status" value="1"/>
</dbReference>
<feature type="domain" description="ABC transmembrane type-1" evidence="8">
    <location>
        <begin position="1"/>
        <end position="175"/>
    </location>
</feature>
<dbReference type="CDD" id="cd06261">
    <property type="entry name" value="TM_PBP2"/>
    <property type="match status" value="1"/>
</dbReference>
<sequence>MSMGVPIGVFSGYIGGRVDELIMRLMDTLMSIPSLLLALLIVAMMGPGLFNAVIAIATVYTPRIARVVRSSTLSVKQEEFIRAAEARGESRLYICFREILPNISSPVIVEGSIRVGFAILTGASLSFLGLGTQPPTPDWGYMISTAYDHLWSTIWYWLWPSVWLGATILGFNLLGDGLRDVLDPRVEESKVM</sequence>
<comment type="caution">
    <text evidence="9">The sequence shown here is derived from an EMBL/GenBank/DDBJ whole genome shotgun (WGS) entry which is preliminary data.</text>
</comment>
<dbReference type="eggNOG" id="arCOG00748">
    <property type="taxonomic scope" value="Archaea"/>
</dbReference>
<dbReference type="PATRIC" id="fig|1227488.3.peg.88"/>
<accession>M0CN23</accession>
<keyword evidence="5 7" id="KW-1133">Transmembrane helix</keyword>
<keyword evidence="2 7" id="KW-0813">Transport</keyword>
<dbReference type="GO" id="GO:0005886">
    <property type="term" value="C:plasma membrane"/>
    <property type="evidence" value="ECO:0007669"/>
    <property type="project" value="UniProtKB-SubCell"/>
</dbReference>
<keyword evidence="4 7" id="KW-0812">Transmembrane</keyword>
<evidence type="ECO:0000313" key="9">
    <source>
        <dbReference type="EMBL" id="ELZ24631.1"/>
    </source>
</evidence>
<dbReference type="STRING" id="1227488.C477_00435"/>
<evidence type="ECO:0000256" key="1">
    <source>
        <dbReference type="ARBA" id="ARBA00004651"/>
    </source>
</evidence>
<dbReference type="PROSITE" id="PS50928">
    <property type="entry name" value="ABC_TM1"/>
    <property type="match status" value="1"/>
</dbReference>
<dbReference type="InterPro" id="IPR000515">
    <property type="entry name" value="MetI-like"/>
</dbReference>
<gene>
    <name evidence="9" type="ORF">C477_00435</name>
</gene>
<protein>
    <submittedName>
        <fullName evidence="9">Peptide ABC transporter permease</fullName>
    </submittedName>
</protein>
<dbReference type="Proteomes" id="UP000011657">
    <property type="component" value="Unassembled WGS sequence"/>
</dbReference>
<dbReference type="GO" id="GO:0055085">
    <property type="term" value="P:transmembrane transport"/>
    <property type="evidence" value="ECO:0007669"/>
    <property type="project" value="InterPro"/>
</dbReference>
<evidence type="ECO:0000256" key="2">
    <source>
        <dbReference type="ARBA" id="ARBA00022448"/>
    </source>
</evidence>
<evidence type="ECO:0000256" key="3">
    <source>
        <dbReference type="ARBA" id="ARBA00022475"/>
    </source>
</evidence>
<comment type="similarity">
    <text evidence="7">Belongs to the binding-protein-dependent transport system permease family.</text>
</comment>
<evidence type="ECO:0000259" key="8">
    <source>
        <dbReference type="PROSITE" id="PS50928"/>
    </source>
</evidence>
<dbReference type="SUPFAM" id="SSF161098">
    <property type="entry name" value="MetI-like"/>
    <property type="match status" value="1"/>
</dbReference>
<keyword evidence="6 7" id="KW-0472">Membrane</keyword>
<reference evidence="9 10" key="1">
    <citation type="journal article" date="2014" name="PLoS Genet.">
        <title>Phylogenetically driven sequencing of extremely halophilic archaea reveals strategies for static and dynamic osmo-response.</title>
        <authorList>
            <person name="Becker E.A."/>
            <person name="Seitzer P.M."/>
            <person name="Tritt A."/>
            <person name="Larsen D."/>
            <person name="Krusor M."/>
            <person name="Yao A.I."/>
            <person name="Wu D."/>
            <person name="Madern D."/>
            <person name="Eisen J.A."/>
            <person name="Darling A.E."/>
            <person name="Facciotti M.T."/>
        </authorList>
    </citation>
    <scope>NUCLEOTIDE SEQUENCE [LARGE SCALE GENOMIC DNA]</scope>
    <source>
        <strain evidence="9 10">JCM 13891</strain>
    </source>
</reference>
<dbReference type="Pfam" id="PF00528">
    <property type="entry name" value="BPD_transp_1"/>
    <property type="match status" value="1"/>
</dbReference>
<evidence type="ECO:0000256" key="4">
    <source>
        <dbReference type="ARBA" id="ARBA00022692"/>
    </source>
</evidence>
<dbReference type="PANTHER" id="PTHR43386">
    <property type="entry name" value="OLIGOPEPTIDE TRANSPORT SYSTEM PERMEASE PROTEIN APPC"/>
    <property type="match status" value="1"/>
</dbReference>
<dbReference type="EMBL" id="AOIS01000003">
    <property type="protein sequence ID" value="ELZ24631.1"/>
    <property type="molecule type" value="Genomic_DNA"/>
</dbReference>
<keyword evidence="3" id="KW-1003">Cell membrane</keyword>
<evidence type="ECO:0000256" key="7">
    <source>
        <dbReference type="RuleBase" id="RU363032"/>
    </source>
</evidence>
<evidence type="ECO:0000313" key="10">
    <source>
        <dbReference type="Proteomes" id="UP000011657"/>
    </source>
</evidence>
<evidence type="ECO:0000256" key="6">
    <source>
        <dbReference type="ARBA" id="ARBA00023136"/>
    </source>
</evidence>
<feature type="transmembrane region" description="Helical" evidence="7">
    <location>
        <begin position="35"/>
        <end position="60"/>
    </location>
</feature>
<proteinExistence type="inferred from homology"/>
<dbReference type="InterPro" id="IPR035906">
    <property type="entry name" value="MetI-like_sf"/>
</dbReference>
<feature type="transmembrane region" description="Helical" evidence="7">
    <location>
        <begin position="154"/>
        <end position="175"/>
    </location>
</feature>
<organism evidence="9 10">
    <name type="scientific">Haloterrigena salina JCM 13891</name>
    <dbReference type="NCBI Taxonomy" id="1227488"/>
    <lineage>
        <taxon>Archaea</taxon>
        <taxon>Methanobacteriati</taxon>
        <taxon>Methanobacteriota</taxon>
        <taxon>Stenosarchaea group</taxon>
        <taxon>Halobacteria</taxon>
        <taxon>Halobacteriales</taxon>
        <taxon>Natrialbaceae</taxon>
        <taxon>Haloterrigena</taxon>
    </lineage>
</organism>
<comment type="subcellular location">
    <subcellularLocation>
        <location evidence="1 7">Cell membrane</location>
        <topology evidence="1 7">Multi-pass membrane protein</topology>
    </subcellularLocation>
</comment>
<dbReference type="AlphaFoldDB" id="M0CN23"/>
<feature type="transmembrane region" description="Helical" evidence="7">
    <location>
        <begin position="115"/>
        <end position="134"/>
    </location>
</feature>
<keyword evidence="10" id="KW-1185">Reference proteome</keyword>
<evidence type="ECO:0000256" key="5">
    <source>
        <dbReference type="ARBA" id="ARBA00022989"/>
    </source>
</evidence>
<dbReference type="InterPro" id="IPR050366">
    <property type="entry name" value="BP-dependent_transpt_permease"/>
</dbReference>